<dbReference type="SUPFAM" id="SSF51556">
    <property type="entry name" value="Metallo-dependent hydrolases"/>
    <property type="match status" value="1"/>
</dbReference>
<dbReference type="Pfam" id="PF04909">
    <property type="entry name" value="Amidohydro_2"/>
    <property type="match status" value="1"/>
</dbReference>
<dbReference type="Gene3D" id="3.20.20.140">
    <property type="entry name" value="Metal-dependent hydrolases"/>
    <property type="match status" value="1"/>
</dbReference>
<evidence type="ECO:0000313" key="2">
    <source>
        <dbReference type="EMBL" id="XAY05597.1"/>
    </source>
</evidence>
<dbReference type="KEGG" id="parq:DSM112329_02454"/>
<gene>
    <name evidence="2" type="ORF">DSM112329_02454</name>
</gene>
<name>A0AAU7AV79_9ACTN</name>
<dbReference type="InterPro" id="IPR006680">
    <property type="entry name" value="Amidohydro-rel"/>
</dbReference>
<feature type="domain" description="Amidohydrolase-related" evidence="1">
    <location>
        <begin position="73"/>
        <end position="228"/>
    </location>
</feature>
<dbReference type="InterPro" id="IPR032466">
    <property type="entry name" value="Metal_Hydrolase"/>
</dbReference>
<dbReference type="RefSeq" id="WP_354702101.1">
    <property type="nucleotide sequence ID" value="NZ_CP114014.1"/>
</dbReference>
<dbReference type="AlphaFoldDB" id="A0AAU7AV79"/>
<dbReference type="GO" id="GO:0016787">
    <property type="term" value="F:hydrolase activity"/>
    <property type="evidence" value="ECO:0007669"/>
    <property type="project" value="InterPro"/>
</dbReference>
<evidence type="ECO:0000259" key="1">
    <source>
        <dbReference type="Pfam" id="PF04909"/>
    </source>
</evidence>
<dbReference type="EMBL" id="CP114014">
    <property type="protein sequence ID" value="XAY05597.1"/>
    <property type="molecule type" value="Genomic_DNA"/>
</dbReference>
<accession>A0AAU7AV79</accession>
<proteinExistence type="predicted"/>
<reference evidence="2" key="1">
    <citation type="submission" date="2022-12" db="EMBL/GenBank/DDBJ databases">
        <title>Paraconexibacter alkalitolerans sp. nov. and Baekduia alba sp. nov., isolated from soil and emended description of the genera Paraconexibacter (Chun et al., 2020) and Baekduia (An et al., 2020).</title>
        <authorList>
            <person name="Vieira S."/>
            <person name="Huber K.J."/>
            <person name="Geppert A."/>
            <person name="Wolf J."/>
            <person name="Neumann-Schaal M."/>
            <person name="Muesken M."/>
            <person name="Overmann J."/>
        </authorList>
    </citation>
    <scope>NUCLEOTIDE SEQUENCE</scope>
    <source>
        <strain evidence="2">AEG42_29</strain>
    </source>
</reference>
<sequence length="378" mass="38955">MPVNGLPQARSIAALLREDTGDLTWRDAHLHIGHNDPDGVKGTLDEILEGLDAAGHASGLVYPMHEPGGYPPANDMIAAQAAASAGRLDWLLRVDPNAEGALDEARRGFAAGAAGIKLHPRSDAFGVPHPVVEELVALAGGRRAPVLLHAGRGIPNLGLACADLARRYPEARIVLAHAGISDLGLLAGAAAELPNLLFDTSWWLAPDLLALVTSIPPGQILYASDMPYGPGLMAAFLLRRCARQVGIDGAAMASMAGGQLARVIAGADLEDHGPARGEHGLGPRHPALERVIAHAAAAVHVAIAEADPTEPLALARLGCQHEAGADLAPLLDLVDGLLALALRQYAEAPDERFAIIPAVASAIALAATPGVAVPRAPI</sequence>
<organism evidence="2">
    <name type="scientific">Paraconexibacter sp. AEG42_29</name>
    <dbReference type="NCBI Taxonomy" id="2997339"/>
    <lineage>
        <taxon>Bacteria</taxon>
        <taxon>Bacillati</taxon>
        <taxon>Actinomycetota</taxon>
        <taxon>Thermoleophilia</taxon>
        <taxon>Solirubrobacterales</taxon>
        <taxon>Paraconexibacteraceae</taxon>
        <taxon>Paraconexibacter</taxon>
    </lineage>
</organism>
<protein>
    <recommendedName>
        <fullName evidence="1">Amidohydrolase-related domain-containing protein</fullName>
    </recommendedName>
</protein>